<keyword evidence="2" id="KW-1185">Reference proteome</keyword>
<organism evidence="1 2">
    <name type="scientific">Dendrobium chrysotoxum</name>
    <name type="common">Orchid</name>
    <dbReference type="NCBI Taxonomy" id="161865"/>
    <lineage>
        <taxon>Eukaryota</taxon>
        <taxon>Viridiplantae</taxon>
        <taxon>Streptophyta</taxon>
        <taxon>Embryophyta</taxon>
        <taxon>Tracheophyta</taxon>
        <taxon>Spermatophyta</taxon>
        <taxon>Magnoliopsida</taxon>
        <taxon>Liliopsida</taxon>
        <taxon>Asparagales</taxon>
        <taxon>Orchidaceae</taxon>
        <taxon>Epidendroideae</taxon>
        <taxon>Malaxideae</taxon>
        <taxon>Dendrobiinae</taxon>
        <taxon>Dendrobium</taxon>
    </lineage>
</organism>
<accession>A0AAV7GHS4</accession>
<evidence type="ECO:0000313" key="2">
    <source>
        <dbReference type="Proteomes" id="UP000775213"/>
    </source>
</evidence>
<comment type="caution">
    <text evidence="1">The sequence shown here is derived from an EMBL/GenBank/DDBJ whole genome shotgun (WGS) entry which is preliminary data.</text>
</comment>
<sequence>MTNSSSSETCLGFSGHMILLCTVHSRLLVTPEMGTSHIEVAINPILPVEGNQGPLLHQVTVPVLQSRSELKTLCLKTVRNSLKWFTSQQWIFKGCQPSYADRCVHKEFLVVAYRCLHLPQIIRVFNGLANKIIKKYIRRSTVQCKINQITIRKQEDEPCFGFQQSFYFIVITVEVGEKKKEKMDL</sequence>
<dbReference type="EMBL" id="JAGFBR010000013">
    <property type="protein sequence ID" value="KAH0456106.1"/>
    <property type="molecule type" value="Genomic_DNA"/>
</dbReference>
<proteinExistence type="predicted"/>
<dbReference type="AlphaFoldDB" id="A0AAV7GHS4"/>
<protein>
    <submittedName>
        <fullName evidence="1">Uncharacterized protein</fullName>
    </submittedName>
</protein>
<dbReference type="Proteomes" id="UP000775213">
    <property type="component" value="Unassembled WGS sequence"/>
</dbReference>
<reference evidence="1 2" key="1">
    <citation type="journal article" date="2021" name="Hortic Res">
        <title>Chromosome-scale assembly of the Dendrobium chrysotoxum genome enhances the understanding of orchid evolution.</title>
        <authorList>
            <person name="Zhang Y."/>
            <person name="Zhang G.Q."/>
            <person name="Zhang D."/>
            <person name="Liu X.D."/>
            <person name="Xu X.Y."/>
            <person name="Sun W.H."/>
            <person name="Yu X."/>
            <person name="Zhu X."/>
            <person name="Wang Z.W."/>
            <person name="Zhao X."/>
            <person name="Zhong W.Y."/>
            <person name="Chen H."/>
            <person name="Yin W.L."/>
            <person name="Huang T."/>
            <person name="Niu S.C."/>
            <person name="Liu Z.J."/>
        </authorList>
    </citation>
    <scope>NUCLEOTIDE SEQUENCE [LARGE SCALE GENOMIC DNA]</scope>
    <source>
        <strain evidence="1">Lindl</strain>
    </source>
</reference>
<name>A0AAV7GHS4_DENCH</name>
<gene>
    <name evidence="1" type="ORF">IEQ34_014013</name>
</gene>
<evidence type="ECO:0000313" key="1">
    <source>
        <dbReference type="EMBL" id="KAH0456106.1"/>
    </source>
</evidence>